<sequence length="417" mass="47087">MAESNNKPTTTPSQSTKSTHVAHKLIRQQRDVILENFRDLAVKQYAPGNPSCSIVSVDNHETWKNTLHQLRCNTLPQLRQRINALPQSVNPYELQDDLDGSIHENIIEIQYGLDQNLDQLLSIAAGIKETPTTDDKHLKESKRFTRGRVSYYLQFLCDDLRGIFDSGGDTMLELRKSGRVTSPLPRLSYRVRDIKQYTALATELLDQFLKWITSHEFINIQDNRALELSGYDDKITSLTQFINQSINPPKPEDNGKLSDNLPNLNKNAVPLAQSFIPIIKLSRLFFTKLTKEGPKKILLKPFTGMNTDQLDTLGESPGRLSGDLHGIVKQIIESHEYIGASTTRVITQAINCIVQSFDTNLLLVCLYIIPLVPNSISSPNHMQDSLVAWYDLFSTATQNFIQAAQSYRAPSISYDDE</sequence>
<evidence type="ECO:0000256" key="1">
    <source>
        <dbReference type="SAM" id="MobiDB-lite"/>
    </source>
</evidence>
<dbReference type="EMBL" id="PGCI01000051">
    <property type="protein sequence ID" value="PLW45105.1"/>
    <property type="molecule type" value="Genomic_DNA"/>
</dbReference>
<organism evidence="2 3">
    <name type="scientific">Puccinia coronata f. sp. avenae</name>
    <dbReference type="NCBI Taxonomy" id="200324"/>
    <lineage>
        <taxon>Eukaryota</taxon>
        <taxon>Fungi</taxon>
        <taxon>Dikarya</taxon>
        <taxon>Basidiomycota</taxon>
        <taxon>Pucciniomycotina</taxon>
        <taxon>Pucciniomycetes</taxon>
        <taxon>Pucciniales</taxon>
        <taxon>Pucciniaceae</taxon>
        <taxon>Puccinia</taxon>
    </lineage>
</organism>
<feature type="compositionally biased region" description="Low complexity" evidence="1">
    <location>
        <begin position="1"/>
        <end position="19"/>
    </location>
</feature>
<evidence type="ECO:0000313" key="3">
    <source>
        <dbReference type="Proteomes" id="UP000235392"/>
    </source>
</evidence>
<gene>
    <name evidence="2" type="ORF">PCASD_04594</name>
</gene>
<dbReference type="PANTHER" id="PTHR33069:SF3">
    <property type="entry name" value="DYNEIN HEAVY CHAIN TAIL DOMAIN-CONTAINING PROTEIN"/>
    <property type="match status" value="1"/>
</dbReference>
<name>A0A2N5V537_9BASI</name>
<reference evidence="2 3" key="1">
    <citation type="submission" date="2017-11" db="EMBL/GenBank/DDBJ databases">
        <title>De novo assembly and phasing of dikaryotic genomes from two isolates of Puccinia coronata f. sp. avenae, the causal agent of oat crown rust.</title>
        <authorList>
            <person name="Miller M.E."/>
            <person name="Zhang Y."/>
            <person name="Omidvar V."/>
            <person name="Sperschneider J."/>
            <person name="Schwessinger B."/>
            <person name="Raley C."/>
            <person name="Palmer J.M."/>
            <person name="Garnica D."/>
            <person name="Upadhyaya N."/>
            <person name="Rathjen J."/>
            <person name="Taylor J.M."/>
            <person name="Park R.F."/>
            <person name="Dodds P.N."/>
            <person name="Hirsch C.D."/>
            <person name="Kianian S.F."/>
            <person name="Figueroa M."/>
        </authorList>
    </citation>
    <scope>NUCLEOTIDE SEQUENCE [LARGE SCALE GENOMIC DNA]</scope>
    <source>
        <strain evidence="2">12SD80</strain>
    </source>
</reference>
<dbReference type="PANTHER" id="PTHR33069">
    <property type="entry name" value="CHROMOSOME 7, WHOLE GENOME SHOTGUN SEQUENCE-RELATED"/>
    <property type="match status" value="1"/>
</dbReference>
<comment type="caution">
    <text evidence="2">The sequence shown here is derived from an EMBL/GenBank/DDBJ whole genome shotgun (WGS) entry which is preliminary data.</text>
</comment>
<protein>
    <submittedName>
        <fullName evidence="2">Uncharacterized protein</fullName>
    </submittedName>
</protein>
<dbReference type="AlphaFoldDB" id="A0A2N5V537"/>
<proteinExistence type="predicted"/>
<feature type="region of interest" description="Disordered" evidence="1">
    <location>
        <begin position="1"/>
        <end position="22"/>
    </location>
</feature>
<dbReference type="Proteomes" id="UP000235392">
    <property type="component" value="Unassembled WGS sequence"/>
</dbReference>
<evidence type="ECO:0000313" key="2">
    <source>
        <dbReference type="EMBL" id="PLW45105.1"/>
    </source>
</evidence>
<accession>A0A2N5V537</accession>